<reference evidence="3 4" key="1">
    <citation type="submission" date="2023-08" db="EMBL/GenBank/DDBJ databases">
        <title>Helicovermis profunda gen. nov., sp. nov., a novel mesophilic, fermentative bacterium within the Bacillota from a deep-sea hydrothermal vent chimney.</title>
        <authorList>
            <person name="Miyazaki U."/>
            <person name="Mizutani D."/>
            <person name="Hashimoto Y."/>
            <person name="Tame A."/>
            <person name="Sawayama S."/>
            <person name="Miyazaki J."/>
            <person name="Takai K."/>
            <person name="Nakagawa S."/>
        </authorList>
    </citation>
    <scope>NUCLEOTIDE SEQUENCE [LARGE SCALE GENOMIC DNA]</scope>
    <source>
        <strain evidence="3 4">S502</strain>
    </source>
</reference>
<dbReference type="InterPro" id="IPR009875">
    <property type="entry name" value="PilZ_domain"/>
</dbReference>
<feature type="domain" description="PilZ" evidence="1">
    <location>
        <begin position="103"/>
        <end position="202"/>
    </location>
</feature>
<dbReference type="Proteomes" id="UP001321786">
    <property type="component" value="Chromosome"/>
</dbReference>
<dbReference type="Pfam" id="PF12945">
    <property type="entry name" value="PilZNR"/>
    <property type="match status" value="1"/>
</dbReference>
<evidence type="ECO:0008006" key="5">
    <source>
        <dbReference type="Google" id="ProtNLM"/>
    </source>
</evidence>
<organism evidence="3 4">
    <name type="scientific">Helicovermis profundi</name>
    <dbReference type="NCBI Taxonomy" id="3065157"/>
    <lineage>
        <taxon>Bacteria</taxon>
        <taxon>Bacillati</taxon>
        <taxon>Bacillota</taxon>
        <taxon>Clostridia</taxon>
        <taxon>Helicovermis</taxon>
    </lineage>
</organism>
<dbReference type="GO" id="GO:0035438">
    <property type="term" value="F:cyclic-di-GMP binding"/>
    <property type="evidence" value="ECO:0007669"/>
    <property type="project" value="InterPro"/>
</dbReference>
<protein>
    <recommendedName>
        <fullName evidence="5">Flagellar brake protein</fullName>
    </recommendedName>
</protein>
<dbReference type="InterPro" id="IPR009926">
    <property type="entry name" value="T3SS_YcgR_PilZN"/>
</dbReference>
<dbReference type="KEGG" id="hprf:HLPR_23980"/>
<evidence type="ECO:0000313" key="3">
    <source>
        <dbReference type="EMBL" id="BEP30067.1"/>
    </source>
</evidence>
<sequence>MKNNLSKIVKPGDSAMIIVENNGEFIELKTIIEGINSKEKILVNSPLYKCNYYPIRENDIIRLNIHKDGIGIIDFNARVVKRVKTNNFNNIVLVKENRHEILQRRNYYRLEIMREVKFNRPDIVKGTTKDISAGGMKCITLGELFIDEIIEVNIDINNNILKVKGQVLSVKNVKNSKLRYESRISFLDVDENDRSKIVSYIFSVQRKRKRSGIL</sequence>
<keyword evidence="4" id="KW-1185">Reference proteome</keyword>
<feature type="domain" description="Type III secretion system flagellar brake protein YcgR PilZN" evidence="2">
    <location>
        <begin position="10"/>
        <end position="93"/>
    </location>
</feature>
<dbReference type="Gene3D" id="2.40.10.220">
    <property type="entry name" value="predicted glycosyltransferase like domains"/>
    <property type="match status" value="1"/>
</dbReference>
<dbReference type="RefSeq" id="WP_338535668.1">
    <property type="nucleotide sequence ID" value="NZ_AP028654.1"/>
</dbReference>
<proteinExistence type="predicted"/>
<dbReference type="AlphaFoldDB" id="A0AAU9EB78"/>
<dbReference type="EMBL" id="AP028654">
    <property type="protein sequence ID" value="BEP30067.1"/>
    <property type="molecule type" value="Genomic_DNA"/>
</dbReference>
<evidence type="ECO:0000259" key="1">
    <source>
        <dbReference type="Pfam" id="PF07238"/>
    </source>
</evidence>
<dbReference type="Pfam" id="PF07238">
    <property type="entry name" value="PilZ"/>
    <property type="match status" value="1"/>
</dbReference>
<evidence type="ECO:0000313" key="4">
    <source>
        <dbReference type="Proteomes" id="UP001321786"/>
    </source>
</evidence>
<gene>
    <name evidence="3" type="ORF">HLPR_23980</name>
</gene>
<name>A0AAU9EB78_9FIRM</name>
<evidence type="ECO:0000259" key="2">
    <source>
        <dbReference type="Pfam" id="PF12945"/>
    </source>
</evidence>
<accession>A0AAU9EB78</accession>